<evidence type="ECO:0000313" key="2">
    <source>
        <dbReference type="EMBL" id="SPP30896.1"/>
    </source>
</evidence>
<evidence type="ECO:0008006" key="4">
    <source>
        <dbReference type="Google" id="ProtNLM"/>
    </source>
</evidence>
<reference evidence="3" key="1">
    <citation type="submission" date="2018-04" db="EMBL/GenBank/DDBJ databases">
        <authorList>
            <person name="Illikoud N."/>
        </authorList>
    </citation>
    <scope>NUCLEOTIDE SEQUENCE [LARGE SCALE GENOMIC DNA]</scope>
</reference>
<evidence type="ECO:0000256" key="1">
    <source>
        <dbReference type="SAM" id="SignalP"/>
    </source>
</evidence>
<dbReference type="RefSeq" id="WP_120488140.1">
    <property type="nucleotide sequence ID" value="NZ_CBCPKC010000002.1"/>
</dbReference>
<accession>A0A2X0QQR0</accession>
<sequence length="215" mass="23626">MVKVFKVSVYFIMSLVFYGIFSTSAHADTVSNELITPDVNVTLTNDLTGEVQNIEPLKINNTNNSFLLKNSESPINLGYEIFIPIVNSKENEISTRESTGGTQTSRGVKARLSVDFDTSGNNEKVRLNNISGGWSPTSNIYTITTRKVDAHSRITGNTKKISKKPSSNSFSYKTGWGYNLRVGGHASPRAWSSAKIKVNGMSATHTIKIEFTYGT</sequence>
<keyword evidence="1" id="KW-0732">Signal</keyword>
<dbReference type="AlphaFoldDB" id="A0A2X0QQR0"/>
<feature type="chain" id="PRO_5016077105" description="WxL domain-containing protein" evidence="1">
    <location>
        <begin position="28"/>
        <end position="215"/>
    </location>
</feature>
<name>A0A2X0QQR0_BROTH</name>
<organism evidence="2 3">
    <name type="scientific">Brochothrix thermosphacta</name>
    <name type="common">Microbacterium thermosphactum</name>
    <dbReference type="NCBI Taxonomy" id="2756"/>
    <lineage>
        <taxon>Bacteria</taxon>
        <taxon>Bacillati</taxon>
        <taxon>Bacillota</taxon>
        <taxon>Bacilli</taxon>
        <taxon>Bacillales</taxon>
        <taxon>Listeriaceae</taxon>
        <taxon>Brochothrix</taxon>
    </lineage>
</organism>
<evidence type="ECO:0000313" key="3">
    <source>
        <dbReference type="Proteomes" id="UP000270190"/>
    </source>
</evidence>
<proteinExistence type="predicted"/>
<protein>
    <recommendedName>
        <fullName evidence="4">WxL domain-containing protein</fullName>
    </recommendedName>
</protein>
<dbReference type="EMBL" id="OUNC01000083">
    <property type="protein sequence ID" value="SPP30896.1"/>
    <property type="molecule type" value="Genomic_DNA"/>
</dbReference>
<feature type="signal peptide" evidence="1">
    <location>
        <begin position="1"/>
        <end position="27"/>
    </location>
</feature>
<gene>
    <name evidence="2" type="ORF">BTBSAS_90110</name>
</gene>
<dbReference type="Proteomes" id="UP000270190">
    <property type="component" value="Unassembled WGS sequence"/>
</dbReference>